<feature type="transmembrane region" description="Helical" evidence="2">
    <location>
        <begin position="220"/>
        <end position="237"/>
    </location>
</feature>
<dbReference type="InterPro" id="IPR052016">
    <property type="entry name" value="Bact_Sigma-Reg"/>
</dbReference>
<dbReference type="Proteomes" id="UP000005737">
    <property type="component" value="Unassembled WGS sequence"/>
</dbReference>
<dbReference type="GO" id="GO:0016791">
    <property type="term" value="F:phosphatase activity"/>
    <property type="evidence" value="ECO:0007669"/>
    <property type="project" value="TreeGrafter"/>
</dbReference>
<keyword evidence="5" id="KW-1185">Reference proteome</keyword>
<dbReference type="Pfam" id="PF07695">
    <property type="entry name" value="7TMR-DISM_7TM"/>
    <property type="match status" value="1"/>
</dbReference>
<keyword evidence="1" id="KW-0378">Hydrolase</keyword>
<proteinExistence type="predicted"/>
<evidence type="ECO:0000313" key="5">
    <source>
        <dbReference type="Proteomes" id="UP000005737"/>
    </source>
</evidence>
<accession>H2CJL2</accession>
<name>H2CJL2_9LEPT</name>
<dbReference type="Gene3D" id="2.60.40.2380">
    <property type="match status" value="1"/>
</dbReference>
<dbReference type="Pfam" id="PF07228">
    <property type="entry name" value="SpoIIE"/>
    <property type="match status" value="1"/>
</dbReference>
<dbReference type="STRING" id="183.GCA_002009735_01281"/>
<dbReference type="InterPro" id="IPR001932">
    <property type="entry name" value="PPM-type_phosphatase-like_dom"/>
</dbReference>
<feature type="transmembrane region" description="Helical" evidence="2">
    <location>
        <begin position="288"/>
        <end position="306"/>
    </location>
</feature>
<dbReference type="EMBL" id="JH597773">
    <property type="protein sequence ID" value="EHQ08173.1"/>
    <property type="molecule type" value="Genomic_DNA"/>
</dbReference>
<dbReference type="PANTHER" id="PTHR43156">
    <property type="entry name" value="STAGE II SPORULATION PROTEIN E-RELATED"/>
    <property type="match status" value="1"/>
</dbReference>
<dbReference type="InterPro" id="IPR011623">
    <property type="entry name" value="7TMR_DISM_rcpt_extracell_dom1"/>
</dbReference>
<dbReference type="AlphaFoldDB" id="H2CJL2"/>
<dbReference type="RefSeq" id="WP_002774603.1">
    <property type="nucleotide sequence ID" value="NZ_JH597773.1"/>
</dbReference>
<evidence type="ECO:0000259" key="3">
    <source>
        <dbReference type="SMART" id="SM00331"/>
    </source>
</evidence>
<feature type="transmembrane region" description="Helical" evidence="2">
    <location>
        <begin position="257"/>
        <end position="276"/>
    </location>
</feature>
<keyword evidence="2" id="KW-0812">Transmembrane</keyword>
<dbReference type="Pfam" id="PF07696">
    <property type="entry name" value="7TMR-DISMED2"/>
    <property type="match status" value="1"/>
</dbReference>
<evidence type="ECO:0000256" key="2">
    <source>
        <dbReference type="SAM" id="Phobius"/>
    </source>
</evidence>
<dbReference type="InterPro" id="IPR011622">
    <property type="entry name" value="7TMR_DISM_rcpt_extracell_dom2"/>
</dbReference>
<organism evidence="4 5">
    <name type="scientific">Leptonema illini DSM 21528</name>
    <dbReference type="NCBI Taxonomy" id="929563"/>
    <lineage>
        <taxon>Bacteria</taxon>
        <taxon>Pseudomonadati</taxon>
        <taxon>Spirochaetota</taxon>
        <taxon>Spirochaetia</taxon>
        <taxon>Leptospirales</taxon>
        <taxon>Leptospiraceae</taxon>
        <taxon>Leptonema</taxon>
    </lineage>
</organism>
<gene>
    <name evidence="4" type="ORF">Lepil_3515</name>
</gene>
<feature type="transmembrane region" description="Helical" evidence="2">
    <location>
        <begin position="343"/>
        <end position="363"/>
    </location>
</feature>
<dbReference type="InterPro" id="IPR036457">
    <property type="entry name" value="PPM-type-like_dom_sf"/>
</dbReference>
<protein>
    <submittedName>
        <fullName evidence="4">Protein serine/threonine phosphatase</fullName>
    </submittedName>
</protein>
<evidence type="ECO:0000313" key="4">
    <source>
        <dbReference type="EMBL" id="EHQ08173.1"/>
    </source>
</evidence>
<reference evidence="4 5" key="1">
    <citation type="submission" date="2011-10" db="EMBL/GenBank/DDBJ databases">
        <title>The Improved High-Quality Draft genome of Leptonema illini DSM 21528.</title>
        <authorList>
            <consortium name="US DOE Joint Genome Institute (JGI-PGF)"/>
            <person name="Lucas S."/>
            <person name="Copeland A."/>
            <person name="Lapidus A."/>
            <person name="Glavina del Rio T."/>
            <person name="Dalin E."/>
            <person name="Tice H."/>
            <person name="Bruce D."/>
            <person name="Goodwin L."/>
            <person name="Pitluck S."/>
            <person name="Peters L."/>
            <person name="Mikhailova N."/>
            <person name="Held B."/>
            <person name="Kyrpides N."/>
            <person name="Mavromatis K."/>
            <person name="Ivanova N."/>
            <person name="Markowitz V."/>
            <person name="Cheng J.-F."/>
            <person name="Hugenholtz P."/>
            <person name="Woyke T."/>
            <person name="Wu D."/>
            <person name="Gronow S."/>
            <person name="Wellnitz S."/>
            <person name="Brambilla E.-M."/>
            <person name="Klenk H.-P."/>
            <person name="Eisen J.A."/>
        </authorList>
    </citation>
    <scope>NUCLEOTIDE SEQUENCE [LARGE SCALE GENOMIC DNA]</scope>
    <source>
        <strain evidence="4 5">DSM 21528</strain>
    </source>
</reference>
<dbReference type="SUPFAM" id="SSF81606">
    <property type="entry name" value="PP2C-like"/>
    <property type="match status" value="1"/>
</dbReference>
<feature type="transmembrane region" description="Helical" evidence="2">
    <location>
        <begin position="312"/>
        <end position="334"/>
    </location>
</feature>
<dbReference type="HOGENOM" id="CLU_014980_0_0_12"/>
<evidence type="ECO:0000256" key="1">
    <source>
        <dbReference type="ARBA" id="ARBA00022801"/>
    </source>
</evidence>
<keyword evidence="2" id="KW-0472">Membrane</keyword>
<keyword evidence="2" id="KW-1133">Transmembrane helix</keyword>
<dbReference type="SMART" id="SM00331">
    <property type="entry name" value="PP2C_SIG"/>
    <property type="match status" value="1"/>
</dbReference>
<dbReference type="Gene3D" id="3.60.40.10">
    <property type="entry name" value="PPM-type phosphatase domain"/>
    <property type="match status" value="1"/>
</dbReference>
<feature type="transmembrane region" description="Helical" evidence="2">
    <location>
        <begin position="195"/>
        <end position="213"/>
    </location>
</feature>
<feature type="domain" description="PPM-type phosphatase" evidence="3">
    <location>
        <begin position="441"/>
        <end position="657"/>
    </location>
</feature>
<sequence>MRKKKRAWRSAGLLAGLLAGFLLVLCVHAIDAAPVSVNFDRVDLRGAEKAMIETCIDPGGDMRLADVMQSDCFHPEKKEIPGFGETTNSIWLRVTLSSESYVARMLELQWPHIDELDVYTVHSQMLQQEWSTGVRKPFSQRPYPTRTFAFPLQLQPGETTIYLRAWAIGNLQMPMTVWEAEAFAVHDRRDQVVQGMYFGIIFVMGMYNLFLFFSFRDISYLYYVLYVVAFSLVQLGFTGTGFELFWPNLPYLQVRYFPLFTGLTLIFVFPFAREFLQSRVHAPIMDRLLQAMIVLGALFVVMPFLIDPHIASRIATIATPIPQVIGIITAAVVYRRGFRPARYFLLAFGLLALAIVVTLMRSLELLPVSFFTENGMQIGSISEVILLSFALGDRINTLKSERERILRGSLLQEQKLSMLRHELDAARRIQSSVLQKTIPRIEGLGVASRYMPMNHVGGDFFDCLQLGESEVCFIIADVSGHGVSAALIASMGQIAFDLQLERARRPEHVLLGMNDILHGRTGDYFLSASCVHIDAKNLKARIASAGHPALLLYHPSRESPLETRPRGRLIGPFPDPSVEGLDLDLLAGDRMLLFTDGITEARNGSGKMFGTRRLKEFLITHYEDAVETFADRLYGEVRRWIGTGQFDDDFTLLVIDVRRDGQTVVAVTSESAP</sequence>
<dbReference type="PANTHER" id="PTHR43156:SF2">
    <property type="entry name" value="STAGE II SPORULATION PROTEIN E"/>
    <property type="match status" value="1"/>
</dbReference>